<dbReference type="Gene3D" id="3.80.10.10">
    <property type="entry name" value="Ribonuclease Inhibitor"/>
    <property type="match status" value="1"/>
</dbReference>
<organism evidence="1 2">
    <name type="scientific">Lasiosphaeris hirsuta</name>
    <dbReference type="NCBI Taxonomy" id="260670"/>
    <lineage>
        <taxon>Eukaryota</taxon>
        <taxon>Fungi</taxon>
        <taxon>Dikarya</taxon>
        <taxon>Ascomycota</taxon>
        <taxon>Pezizomycotina</taxon>
        <taxon>Sordariomycetes</taxon>
        <taxon>Sordariomycetidae</taxon>
        <taxon>Sordariales</taxon>
        <taxon>Lasiosphaeriaceae</taxon>
        <taxon>Lasiosphaeris</taxon>
    </lineage>
</organism>
<name>A0AA40A8P4_9PEZI</name>
<dbReference type="EMBL" id="JAUKUA010000005">
    <property type="protein sequence ID" value="KAK0711368.1"/>
    <property type="molecule type" value="Genomic_DNA"/>
</dbReference>
<reference evidence="1" key="1">
    <citation type="submission" date="2023-06" db="EMBL/GenBank/DDBJ databases">
        <title>Genome-scale phylogeny and comparative genomics of the fungal order Sordariales.</title>
        <authorList>
            <consortium name="Lawrence Berkeley National Laboratory"/>
            <person name="Hensen N."/>
            <person name="Bonometti L."/>
            <person name="Westerberg I."/>
            <person name="Brannstrom I.O."/>
            <person name="Guillou S."/>
            <person name="Cros-Aarteil S."/>
            <person name="Calhoun S."/>
            <person name="Haridas S."/>
            <person name="Kuo A."/>
            <person name="Mondo S."/>
            <person name="Pangilinan J."/>
            <person name="Riley R."/>
            <person name="Labutti K."/>
            <person name="Andreopoulos B."/>
            <person name="Lipzen A."/>
            <person name="Chen C."/>
            <person name="Yanf M."/>
            <person name="Daum C."/>
            <person name="Ng V."/>
            <person name="Clum A."/>
            <person name="Steindorff A."/>
            <person name="Ohm R."/>
            <person name="Martin F."/>
            <person name="Silar P."/>
            <person name="Natvig D."/>
            <person name="Lalanne C."/>
            <person name="Gautier V."/>
            <person name="Ament-Velasquez S.L."/>
            <person name="Kruys A."/>
            <person name="Hutchinson M.I."/>
            <person name="Powell A.J."/>
            <person name="Barry K."/>
            <person name="Miller A.N."/>
            <person name="Grigoriev I.V."/>
            <person name="Debuchy R."/>
            <person name="Gladieux P."/>
            <person name="Thoren M.H."/>
            <person name="Johannesson H."/>
        </authorList>
    </citation>
    <scope>NUCLEOTIDE SEQUENCE</scope>
    <source>
        <strain evidence="1">SMH4607-1</strain>
    </source>
</reference>
<dbReference type="AlphaFoldDB" id="A0AA40A8P4"/>
<keyword evidence="2" id="KW-1185">Reference proteome</keyword>
<gene>
    <name evidence="1" type="ORF">B0H67DRAFT_602166</name>
</gene>
<sequence length="551" mass="61153">MTRSASARAGPSLPSEIWWLVAQELANRHDFAGLFLCASLSRGLAKLALPLLYGIQDQSPASDAHILNIEPAVCLWRSIIISSLGMTLYPYCSWVKTLKLGNLRSLLDDADTASVKGNLGLRKMFFDPPLQELEICRGKKRSLDVNGISAKVLDLVTESIHSAAEAEDRFVGLTMLEVQFMHGGKLATCLSRLARLTTLTIYDGSVLNGDVARAISENCPAFQEVVCYTCPGDNADTKLAGFILGLAPNTLKAFTVNSQNDIGPVTLAAFSRHSDSLLCLGLFSLQSAALNNLEILSPCTALSILTVESAAHWTAYSGANTDEIIAWLQNCGSLKELEFIRFVGASELLAKVFKTSPMRLEYLRLDLLDISDDFYPQLANQTDLRRIRIRYLEEELLDTNSEERVAQFTAALTKITQLGQLHTNELFRLADIDALTDIRPPLEELNLNGDFITDDFLPLLARLSHLKYVNVFGPSWFSVPALVDFFVRLQADPAGQHEGLQLYVAHQNWEAKFLDSEEIMLATEIDRRFRGKFDVVYRAGPDELHEEDFSD</sequence>
<proteinExistence type="predicted"/>
<comment type="caution">
    <text evidence="1">The sequence shown here is derived from an EMBL/GenBank/DDBJ whole genome shotgun (WGS) entry which is preliminary data.</text>
</comment>
<protein>
    <submittedName>
        <fullName evidence="1">Uncharacterized protein</fullName>
    </submittedName>
</protein>
<dbReference type="SUPFAM" id="SSF52047">
    <property type="entry name" value="RNI-like"/>
    <property type="match status" value="1"/>
</dbReference>
<dbReference type="Proteomes" id="UP001172102">
    <property type="component" value="Unassembled WGS sequence"/>
</dbReference>
<evidence type="ECO:0000313" key="1">
    <source>
        <dbReference type="EMBL" id="KAK0711368.1"/>
    </source>
</evidence>
<dbReference type="InterPro" id="IPR032675">
    <property type="entry name" value="LRR_dom_sf"/>
</dbReference>
<accession>A0AA40A8P4</accession>
<evidence type="ECO:0000313" key="2">
    <source>
        <dbReference type="Proteomes" id="UP001172102"/>
    </source>
</evidence>